<reference evidence="2" key="2">
    <citation type="submission" date="2016-05" db="EMBL/GenBank/DDBJ databases">
        <title>Comparative analysis highlights variable genome content of wheat rusts and divergence of the mating loci.</title>
        <authorList>
            <person name="Cuomo C.A."/>
            <person name="Bakkeren G."/>
            <person name="Szabo L."/>
            <person name="Khalil H."/>
            <person name="Joly D."/>
            <person name="Goldberg J."/>
            <person name="Young S."/>
            <person name="Zeng Q."/>
            <person name="Fellers J."/>
        </authorList>
    </citation>
    <scope>NUCLEOTIDE SEQUENCE [LARGE SCALE GENOMIC DNA]</scope>
    <source>
        <strain evidence="2">1-1 BBBD Race 1</strain>
    </source>
</reference>
<organism evidence="2">
    <name type="scientific">Puccinia triticina (isolate 1-1 / race 1 (BBBD))</name>
    <name type="common">Brown leaf rust fungus</name>
    <dbReference type="NCBI Taxonomy" id="630390"/>
    <lineage>
        <taxon>Eukaryota</taxon>
        <taxon>Fungi</taxon>
        <taxon>Dikarya</taxon>
        <taxon>Basidiomycota</taxon>
        <taxon>Pucciniomycotina</taxon>
        <taxon>Pucciniomycetes</taxon>
        <taxon>Pucciniales</taxon>
        <taxon>Pucciniaceae</taxon>
        <taxon>Puccinia</taxon>
    </lineage>
</organism>
<dbReference type="Proteomes" id="UP000005240">
    <property type="component" value="Unassembled WGS sequence"/>
</dbReference>
<feature type="non-terminal residue" evidence="2">
    <location>
        <position position="110"/>
    </location>
</feature>
<evidence type="ECO:0000313" key="4">
    <source>
        <dbReference type="Proteomes" id="UP000005240"/>
    </source>
</evidence>
<feature type="compositionally biased region" description="Low complexity" evidence="1">
    <location>
        <begin position="67"/>
        <end position="83"/>
    </location>
</feature>
<evidence type="ECO:0000313" key="2">
    <source>
        <dbReference type="EMBL" id="OAV85021.1"/>
    </source>
</evidence>
<keyword evidence="4" id="KW-1185">Reference proteome</keyword>
<dbReference type="EnsemblFungi" id="PTTG_10385-t43_1">
    <property type="protein sequence ID" value="PTTG_10385-t43_1-p1"/>
    <property type="gene ID" value="PTTG_10385"/>
</dbReference>
<feature type="non-terminal residue" evidence="2">
    <location>
        <position position="1"/>
    </location>
</feature>
<name>A0A180FXA5_PUCT1</name>
<dbReference type="EMBL" id="ADAS02008090">
    <property type="protein sequence ID" value="OAV85021.1"/>
    <property type="molecule type" value="Genomic_DNA"/>
</dbReference>
<evidence type="ECO:0000313" key="3">
    <source>
        <dbReference type="EnsemblFungi" id="PTTG_10385-t43_1-p1"/>
    </source>
</evidence>
<dbReference type="VEuPathDB" id="FungiDB:PTTG_10385"/>
<protein>
    <submittedName>
        <fullName evidence="2 3">Uncharacterized protein</fullName>
    </submittedName>
</protein>
<reference evidence="3" key="4">
    <citation type="submission" date="2025-05" db="UniProtKB">
        <authorList>
            <consortium name="EnsemblFungi"/>
        </authorList>
    </citation>
    <scope>IDENTIFICATION</scope>
    <source>
        <strain evidence="3">isolate 1-1 / race 1 (BBBD)</strain>
    </source>
</reference>
<reference evidence="2" key="1">
    <citation type="submission" date="2009-11" db="EMBL/GenBank/DDBJ databases">
        <authorList>
            <consortium name="The Broad Institute Genome Sequencing Platform"/>
            <person name="Ward D."/>
            <person name="Feldgarden M."/>
            <person name="Earl A."/>
            <person name="Young S.K."/>
            <person name="Zeng Q."/>
            <person name="Koehrsen M."/>
            <person name="Alvarado L."/>
            <person name="Berlin A."/>
            <person name="Bochicchio J."/>
            <person name="Borenstein D."/>
            <person name="Chapman S.B."/>
            <person name="Chen Z."/>
            <person name="Engels R."/>
            <person name="Freedman E."/>
            <person name="Gellesch M."/>
            <person name="Goldberg J."/>
            <person name="Griggs A."/>
            <person name="Gujja S."/>
            <person name="Heilman E."/>
            <person name="Heiman D."/>
            <person name="Hepburn T."/>
            <person name="Howarth C."/>
            <person name="Jen D."/>
            <person name="Larson L."/>
            <person name="Lewis B."/>
            <person name="Mehta T."/>
            <person name="Park D."/>
            <person name="Pearson M."/>
            <person name="Roberts A."/>
            <person name="Saif S."/>
            <person name="Shea T."/>
            <person name="Shenoy N."/>
            <person name="Sisk P."/>
            <person name="Stolte C."/>
            <person name="Sykes S."/>
            <person name="Thomson T."/>
            <person name="Walk T."/>
            <person name="White J."/>
            <person name="Yandava C."/>
            <person name="Izard J."/>
            <person name="Baranova O.V."/>
            <person name="Blanton J.M."/>
            <person name="Tanner A.C."/>
            <person name="Dewhirst F.E."/>
            <person name="Haas B."/>
            <person name="Nusbaum C."/>
            <person name="Birren B."/>
        </authorList>
    </citation>
    <scope>NUCLEOTIDE SEQUENCE [LARGE SCALE GENOMIC DNA]</scope>
    <source>
        <strain evidence="2">1-1 BBBD Race 1</strain>
    </source>
</reference>
<proteinExistence type="predicted"/>
<sequence>SSCFFPRPFAAELFSCLAPAPLPVRASSPLPMAPPKTSPLSPQPRMNDSKDLLIAPPAHLPAPSLPAPARFSPRSQSPSSSPPAHRHRFYPPIAAVSSPSHYSTSAPHPC</sequence>
<accession>A0A180FXA5</accession>
<reference evidence="3 4" key="3">
    <citation type="journal article" date="2017" name="G3 (Bethesda)">
        <title>Comparative analysis highlights variable genome content of wheat rusts and divergence of the mating loci.</title>
        <authorList>
            <person name="Cuomo C.A."/>
            <person name="Bakkeren G."/>
            <person name="Khalil H.B."/>
            <person name="Panwar V."/>
            <person name="Joly D."/>
            <person name="Linning R."/>
            <person name="Sakthikumar S."/>
            <person name="Song X."/>
            <person name="Adiconis X."/>
            <person name="Fan L."/>
            <person name="Goldberg J.M."/>
            <person name="Levin J.Z."/>
            <person name="Young S."/>
            <person name="Zeng Q."/>
            <person name="Anikster Y."/>
            <person name="Bruce M."/>
            <person name="Wang M."/>
            <person name="Yin C."/>
            <person name="McCallum B."/>
            <person name="Szabo L.J."/>
            <person name="Hulbert S."/>
            <person name="Chen X."/>
            <person name="Fellers J.P."/>
        </authorList>
    </citation>
    <scope>NUCLEOTIDE SEQUENCE</scope>
    <source>
        <strain evidence="3">isolate 1-1 / race 1 (BBBD)</strain>
        <strain evidence="4">Isolate 1-1 / race 1 (BBBD)</strain>
    </source>
</reference>
<dbReference type="AlphaFoldDB" id="A0A180FXA5"/>
<evidence type="ECO:0000256" key="1">
    <source>
        <dbReference type="SAM" id="MobiDB-lite"/>
    </source>
</evidence>
<feature type="region of interest" description="Disordered" evidence="1">
    <location>
        <begin position="26"/>
        <end position="90"/>
    </location>
</feature>
<gene>
    <name evidence="2" type="ORF">PTTG_10385</name>
</gene>